<organism evidence="1 2">
    <name type="scientific">Thalassobaculum litoreum DSM 18839</name>
    <dbReference type="NCBI Taxonomy" id="1123362"/>
    <lineage>
        <taxon>Bacteria</taxon>
        <taxon>Pseudomonadati</taxon>
        <taxon>Pseudomonadota</taxon>
        <taxon>Alphaproteobacteria</taxon>
        <taxon>Rhodospirillales</taxon>
        <taxon>Thalassobaculaceae</taxon>
        <taxon>Thalassobaculum</taxon>
    </lineage>
</organism>
<gene>
    <name evidence="1" type="ORF">SAMN05660686_01402</name>
</gene>
<proteinExistence type="predicted"/>
<accession>A0A8G2BFZ4</accession>
<sequence>MTKLFKLAQGLVIALGLVFVVATTGAKAQTVQPIVPEAAQASSFDAYRAVAITAGVVGGAVVATIVTDGLILPVYGTLTGSSIGALGQGNAFALIHTQGYALFRGSMRLLGAVSGGLYADAWYTGE</sequence>
<dbReference type="AlphaFoldDB" id="A0A8G2BFZ4"/>
<name>A0A8G2BFZ4_9PROT</name>
<comment type="caution">
    <text evidence="1">The sequence shown here is derived from an EMBL/GenBank/DDBJ whole genome shotgun (WGS) entry which is preliminary data.</text>
</comment>
<evidence type="ECO:0000313" key="2">
    <source>
        <dbReference type="Proteomes" id="UP000198615"/>
    </source>
</evidence>
<dbReference type="EMBL" id="FNBW01000003">
    <property type="protein sequence ID" value="SDF44921.1"/>
    <property type="molecule type" value="Genomic_DNA"/>
</dbReference>
<evidence type="ECO:0000313" key="1">
    <source>
        <dbReference type="EMBL" id="SDF44921.1"/>
    </source>
</evidence>
<keyword evidence="2" id="KW-1185">Reference proteome</keyword>
<dbReference type="RefSeq" id="WP_028795402.1">
    <property type="nucleotide sequence ID" value="NZ_FNBW01000003.1"/>
</dbReference>
<reference evidence="1 2" key="1">
    <citation type="submission" date="2016-10" db="EMBL/GenBank/DDBJ databases">
        <authorList>
            <person name="Varghese N."/>
            <person name="Submissions S."/>
        </authorList>
    </citation>
    <scope>NUCLEOTIDE SEQUENCE [LARGE SCALE GENOMIC DNA]</scope>
    <source>
        <strain evidence="1 2">DSM 18839</strain>
    </source>
</reference>
<protein>
    <submittedName>
        <fullName evidence="1">Uncharacterized protein</fullName>
    </submittedName>
</protein>
<dbReference type="Proteomes" id="UP000198615">
    <property type="component" value="Unassembled WGS sequence"/>
</dbReference>